<evidence type="ECO:0000256" key="11">
    <source>
        <dbReference type="PIRSR" id="PIRSR630616-1"/>
    </source>
</evidence>
<dbReference type="GO" id="GO:0004674">
    <property type="term" value="F:protein serine/threonine kinase activity"/>
    <property type="evidence" value="ECO:0007669"/>
    <property type="project" value="UniProtKB-KW"/>
</dbReference>
<keyword evidence="17" id="KW-1185">Reference proteome</keyword>
<evidence type="ECO:0000256" key="6">
    <source>
        <dbReference type="ARBA" id="ARBA00022741"/>
    </source>
</evidence>
<keyword evidence="5" id="KW-0808">Transferase</keyword>
<dbReference type="InterPro" id="IPR023379">
    <property type="entry name" value="BART_dom"/>
</dbReference>
<keyword evidence="10" id="KW-0966">Cell projection</keyword>
<evidence type="ECO:0000256" key="13">
    <source>
        <dbReference type="PIRSR" id="PIRSR630616-3"/>
    </source>
</evidence>
<evidence type="ECO:0000313" key="17">
    <source>
        <dbReference type="Proteomes" id="UP001165082"/>
    </source>
</evidence>
<dbReference type="SMART" id="SM00220">
    <property type="entry name" value="S_TKc"/>
    <property type="match status" value="1"/>
</dbReference>
<comment type="subcellular location">
    <subcellularLocation>
        <location evidence="1">Cell projection</location>
        <location evidence="1">Cilium</location>
    </subcellularLocation>
    <subcellularLocation>
        <location evidence="2">Cytoplasm</location>
    </subcellularLocation>
</comment>
<dbReference type="InterPro" id="IPR030616">
    <property type="entry name" value="Aur-like"/>
</dbReference>
<dbReference type="InterPro" id="IPR011009">
    <property type="entry name" value="Kinase-like_dom_sf"/>
</dbReference>
<dbReference type="InterPro" id="IPR008271">
    <property type="entry name" value="Ser/Thr_kinase_AS"/>
</dbReference>
<feature type="cross-link" description="Glycyl lysine isopeptide (Lys-Gly) (interchain with G-Cter in SUMO2)" evidence="13">
    <location>
        <position position="496"/>
    </location>
</feature>
<feature type="binding site" evidence="12">
    <location>
        <position position="393"/>
    </location>
    <ligand>
        <name>ATP</name>
        <dbReference type="ChEBI" id="CHEBI:30616"/>
    </ligand>
</feature>
<feature type="region of interest" description="Disordered" evidence="14">
    <location>
        <begin position="641"/>
        <end position="660"/>
    </location>
</feature>
<dbReference type="PROSITE" id="PS50011">
    <property type="entry name" value="PROTEIN_KINASE_DOM"/>
    <property type="match status" value="1"/>
</dbReference>
<dbReference type="InterPro" id="IPR000719">
    <property type="entry name" value="Prot_kinase_dom"/>
</dbReference>
<feature type="binding site" evidence="12">
    <location>
        <begin position="498"/>
        <end position="499"/>
    </location>
    <ligand>
        <name>ATP</name>
        <dbReference type="ChEBI" id="CHEBI:30616"/>
    </ligand>
</feature>
<evidence type="ECO:0000256" key="12">
    <source>
        <dbReference type="PIRSR" id="PIRSR630616-2"/>
    </source>
</evidence>
<sequence>MESKDEESKLDISDAKAGPDDFDGIDPIVGSFLEFSYGQDLSDVAEDWITEHASAGGFDKKSQYEEDGSGHPISWSNLHREYCEAIDGKLEAFCEENGTTAAKLFGALEEAMENEEVADALPGFVKLTSYEHFCSQMESHATAEDKLEEAQEMARAGTDPWSGEWRGLYDFETRKRDKHLSEHDVPWSVRQLVKTLMFRTGTVRGVLRYEPGNMLHRSFNFGILGQQEEVFDVKNDMGKWCVFKGGLIKKHFTMANMTMDEKKIVIRTKRYLDEARTQRVLSKSGEKKESVKTFELNDEGDEMMCTESIFWEERGEQSEGWSFKFRRVDAFSQGLRSSFSAPPSRELILPPNKQTKDKDLDDMYTVGEVVGGSSRCSVYSCVEVSSGEQCCLKVVKRDKFGEHKSLPQELRREAELASQFEMQPHPNVCMPIKVMETRTQVTVEMDYLPGGDLLTFLTRSPSLRWMDESHPLRIITQLLRAVEFLHRNRIIHGDIKPENVLLTRAPPPPNPGDVTVTAPGCIYKLCDFGASLTLPPEATYLQNITVGTEGYISPEAREGVVGFPSDVWSFGITAFVIGTGELPYEPTDDEAREQFFKTPRDVLKKHPRWKRMSRGLRRLITECTARDPDERITIGAALQSECLPGREGGDKPNKKRSKTN</sequence>
<evidence type="ECO:0000256" key="14">
    <source>
        <dbReference type="SAM" id="MobiDB-lite"/>
    </source>
</evidence>
<evidence type="ECO:0000256" key="9">
    <source>
        <dbReference type="ARBA" id="ARBA00023069"/>
    </source>
</evidence>
<name>A0A9W7A5W2_9STRA</name>
<keyword evidence="6 12" id="KW-0547">Nucleotide-binding</keyword>
<dbReference type="Gene3D" id="1.10.510.10">
    <property type="entry name" value="Transferase(Phosphotransferase) domain 1"/>
    <property type="match status" value="1"/>
</dbReference>
<dbReference type="AlphaFoldDB" id="A0A9W7A5W2"/>
<comment type="caution">
    <text evidence="16">The sequence shown here is derived from an EMBL/GenBank/DDBJ whole genome shotgun (WGS) entry which is preliminary data.</text>
</comment>
<feature type="binding site" evidence="12">
    <location>
        <position position="527"/>
    </location>
    <ligand>
        <name>ATP</name>
        <dbReference type="ChEBI" id="CHEBI:30616"/>
    </ligand>
</feature>
<protein>
    <recommendedName>
        <fullName evidence="15">Protein kinase domain-containing protein</fullName>
    </recommendedName>
</protein>
<keyword evidence="7" id="KW-0418">Kinase</keyword>
<evidence type="ECO:0000256" key="5">
    <source>
        <dbReference type="ARBA" id="ARBA00022679"/>
    </source>
</evidence>
<dbReference type="GO" id="GO:0005929">
    <property type="term" value="C:cilium"/>
    <property type="evidence" value="ECO:0007669"/>
    <property type="project" value="UniProtKB-SubCell"/>
</dbReference>
<dbReference type="Proteomes" id="UP001165082">
    <property type="component" value="Unassembled WGS sequence"/>
</dbReference>
<evidence type="ECO:0000256" key="2">
    <source>
        <dbReference type="ARBA" id="ARBA00004496"/>
    </source>
</evidence>
<dbReference type="InterPro" id="IPR042541">
    <property type="entry name" value="BART_sf"/>
</dbReference>
<dbReference type="GO" id="GO:0005524">
    <property type="term" value="F:ATP binding"/>
    <property type="evidence" value="ECO:0007669"/>
    <property type="project" value="UniProtKB-KW"/>
</dbReference>
<gene>
    <name evidence="16" type="ORF">TrRE_jg4860</name>
</gene>
<keyword evidence="8 12" id="KW-0067">ATP-binding</keyword>
<dbReference type="EMBL" id="BRXZ01006680">
    <property type="protein sequence ID" value="GMH64666.1"/>
    <property type="molecule type" value="Genomic_DNA"/>
</dbReference>
<evidence type="ECO:0000256" key="10">
    <source>
        <dbReference type="ARBA" id="ARBA00023273"/>
    </source>
</evidence>
<evidence type="ECO:0000256" key="4">
    <source>
        <dbReference type="ARBA" id="ARBA00022527"/>
    </source>
</evidence>
<dbReference type="GO" id="GO:0005737">
    <property type="term" value="C:cytoplasm"/>
    <property type="evidence" value="ECO:0007669"/>
    <property type="project" value="UniProtKB-SubCell"/>
</dbReference>
<feature type="active site" description="Proton acceptor" evidence="11">
    <location>
        <position position="494"/>
    </location>
</feature>
<evidence type="ECO:0000256" key="8">
    <source>
        <dbReference type="ARBA" id="ARBA00022840"/>
    </source>
</evidence>
<dbReference type="PROSITE" id="PS00108">
    <property type="entry name" value="PROTEIN_KINASE_ST"/>
    <property type="match status" value="1"/>
</dbReference>
<keyword evidence="9" id="KW-0969">Cilium</keyword>
<accession>A0A9W7A5W2</accession>
<evidence type="ECO:0000256" key="1">
    <source>
        <dbReference type="ARBA" id="ARBA00004138"/>
    </source>
</evidence>
<dbReference type="Pfam" id="PF00069">
    <property type="entry name" value="Pkinase"/>
    <property type="match status" value="1"/>
</dbReference>
<dbReference type="SUPFAM" id="SSF56112">
    <property type="entry name" value="Protein kinase-like (PK-like)"/>
    <property type="match status" value="1"/>
</dbReference>
<keyword evidence="3" id="KW-0963">Cytoplasm</keyword>
<evidence type="ECO:0000259" key="15">
    <source>
        <dbReference type="PROSITE" id="PS50011"/>
    </source>
</evidence>
<feature type="region of interest" description="Disordered" evidence="14">
    <location>
        <begin position="1"/>
        <end position="21"/>
    </location>
</feature>
<feature type="compositionally biased region" description="Basic and acidic residues" evidence="14">
    <location>
        <begin position="1"/>
        <end position="19"/>
    </location>
</feature>
<dbReference type="OrthoDB" id="193931at2759"/>
<dbReference type="PANTHER" id="PTHR24350">
    <property type="entry name" value="SERINE/THREONINE-PROTEIN KINASE IAL-RELATED"/>
    <property type="match status" value="1"/>
</dbReference>
<proteinExistence type="predicted"/>
<reference evidence="16" key="1">
    <citation type="submission" date="2022-07" db="EMBL/GenBank/DDBJ databases">
        <title>Genome analysis of Parmales, a sister group of diatoms, reveals the evolutionary specialization of diatoms from phago-mixotrophs to photoautotrophs.</title>
        <authorList>
            <person name="Ban H."/>
            <person name="Sato S."/>
            <person name="Yoshikawa S."/>
            <person name="Kazumasa Y."/>
            <person name="Nakamura Y."/>
            <person name="Ichinomiya M."/>
            <person name="Saitoh K."/>
            <person name="Sato N."/>
            <person name="Blanc-Mathieu R."/>
            <person name="Endo H."/>
            <person name="Kuwata A."/>
            <person name="Ogata H."/>
        </authorList>
    </citation>
    <scope>NUCLEOTIDE SEQUENCE</scope>
</reference>
<dbReference type="Pfam" id="PF11527">
    <property type="entry name" value="ARL2_Bind_BART"/>
    <property type="match status" value="1"/>
</dbReference>
<feature type="domain" description="Protein kinase" evidence="15">
    <location>
        <begin position="364"/>
        <end position="643"/>
    </location>
</feature>
<keyword evidence="4" id="KW-0723">Serine/threonine-protein kinase</keyword>
<organism evidence="16 17">
    <name type="scientific">Triparma retinervis</name>
    <dbReference type="NCBI Taxonomy" id="2557542"/>
    <lineage>
        <taxon>Eukaryota</taxon>
        <taxon>Sar</taxon>
        <taxon>Stramenopiles</taxon>
        <taxon>Ochrophyta</taxon>
        <taxon>Bolidophyceae</taxon>
        <taxon>Parmales</taxon>
        <taxon>Triparmaceae</taxon>
        <taxon>Triparma</taxon>
    </lineage>
</organism>
<evidence type="ECO:0000256" key="7">
    <source>
        <dbReference type="ARBA" id="ARBA00022777"/>
    </source>
</evidence>
<dbReference type="Gene3D" id="1.20.1520.10">
    <property type="entry name" value="ADP-ribosylation factor-like 2-binding protein, domain"/>
    <property type="match status" value="1"/>
</dbReference>
<evidence type="ECO:0000313" key="16">
    <source>
        <dbReference type="EMBL" id="GMH64666.1"/>
    </source>
</evidence>
<evidence type="ECO:0000256" key="3">
    <source>
        <dbReference type="ARBA" id="ARBA00022490"/>
    </source>
</evidence>